<name>A0A915LM72_MELJA</name>
<evidence type="ECO:0000313" key="3">
    <source>
        <dbReference type="WBParaSite" id="scaffold12952_cov232.g16615"/>
    </source>
</evidence>
<keyword evidence="2" id="KW-1185">Reference proteome</keyword>
<proteinExistence type="predicted"/>
<feature type="compositionally biased region" description="Polar residues" evidence="1">
    <location>
        <begin position="359"/>
        <end position="373"/>
    </location>
</feature>
<protein>
    <submittedName>
        <fullName evidence="3">Regulatory protein zeste</fullName>
    </submittedName>
</protein>
<dbReference type="WBParaSite" id="scaffold12952_cov232.g16615">
    <property type="protein sequence ID" value="scaffold12952_cov232.g16615"/>
    <property type="gene ID" value="scaffold12952_cov232.g16615"/>
</dbReference>
<reference evidence="3" key="1">
    <citation type="submission" date="2022-11" db="UniProtKB">
        <authorList>
            <consortium name="WormBaseParasite"/>
        </authorList>
    </citation>
    <scope>IDENTIFICATION</scope>
</reference>
<accession>A0A915LM72</accession>
<feature type="compositionally biased region" description="Basic and acidic residues" evidence="1">
    <location>
        <begin position="383"/>
        <end position="396"/>
    </location>
</feature>
<dbReference type="Proteomes" id="UP000887561">
    <property type="component" value="Unplaced"/>
</dbReference>
<organism evidence="2 3">
    <name type="scientific">Meloidogyne javanica</name>
    <name type="common">Root-knot nematode worm</name>
    <dbReference type="NCBI Taxonomy" id="6303"/>
    <lineage>
        <taxon>Eukaryota</taxon>
        <taxon>Metazoa</taxon>
        <taxon>Ecdysozoa</taxon>
        <taxon>Nematoda</taxon>
        <taxon>Chromadorea</taxon>
        <taxon>Rhabditida</taxon>
        <taxon>Tylenchina</taxon>
        <taxon>Tylenchomorpha</taxon>
        <taxon>Tylenchoidea</taxon>
        <taxon>Meloidogynidae</taxon>
        <taxon>Meloidogyninae</taxon>
        <taxon>Meloidogyne</taxon>
        <taxon>Meloidogyne incognita group</taxon>
    </lineage>
</organism>
<sequence>MVSIMRPEQTLRLIQLYHSHYPEIARNNQDADGRNQKLQMWAKITEELNIQFDTLFTVEQYKKKVQNVQCTSRQKLFSGKRNLGEAEVEYLRLFESDKINEETLYLRAKGRVGPINNDNIKCLSLPPGEFDSIIQTPSRELSEGLDSNDGGSFDGINNDLKIRLIESRKLLKGWNEEMAATLNKQQEKETTTIMLNATLDNVGNDNHSNNLIEESSVDKLANLDNLKKKRKNLNQKEVMISPSKRSRKLEKPIRTLEENIEQTAGILMEDEGITKNNFLNKNLHPPPPTNNNNQLFNNQQKLLEEEEQKPNSSTNIQLNNLQFEQICGKIDKTNFLLNKIIELINELRRSYQYFSKRLPSSNLSSTQPTTNSEKPTKLISLTESKENDTKIPREATNELPNPGEIADPSLVPVHLEKPEYRPVAANNPMPVVTENPKEEEST</sequence>
<evidence type="ECO:0000256" key="1">
    <source>
        <dbReference type="SAM" id="MobiDB-lite"/>
    </source>
</evidence>
<evidence type="ECO:0000313" key="2">
    <source>
        <dbReference type="Proteomes" id="UP000887561"/>
    </source>
</evidence>
<dbReference type="AlphaFoldDB" id="A0A915LM72"/>
<feature type="region of interest" description="Disordered" evidence="1">
    <location>
        <begin position="359"/>
        <end position="442"/>
    </location>
</feature>